<comment type="caution">
    <text evidence="2">The sequence shown here is derived from an EMBL/GenBank/DDBJ whole genome shotgun (WGS) entry which is preliminary data.</text>
</comment>
<keyword evidence="3" id="KW-1185">Reference proteome</keyword>
<dbReference type="PANTHER" id="PTHR43283:SF3">
    <property type="entry name" value="BETA-LACTAMASE FAMILY PROTEIN (AFU_ORTHOLOGUE AFUA_5G07500)"/>
    <property type="match status" value="1"/>
</dbReference>
<dbReference type="InterPro" id="IPR012338">
    <property type="entry name" value="Beta-lactam/transpept-like"/>
</dbReference>
<dbReference type="PANTHER" id="PTHR43283">
    <property type="entry name" value="BETA-LACTAMASE-RELATED"/>
    <property type="match status" value="1"/>
</dbReference>
<dbReference type="EMBL" id="CASHTH010003785">
    <property type="protein sequence ID" value="CAI8049330.1"/>
    <property type="molecule type" value="Genomic_DNA"/>
</dbReference>
<feature type="domain" description="Beta-lactamase-related" evidence="1">
    <location>
        <begin position="1"/>
        <end position="302"/>
    </location>
</feature>
<organism evidence="2 3">
    <name type="scientific">Geodia barretti</name>
    <name type="common">Barrett's horny sponge</name>
    <dbReference type="NCBI Taxonomy" id="519541"/>
    <lineage>
        <taxon>Eukaryota</taxon>
        <taxon>Metazoa</taxon>
        <taxon>Porifera</taxon>
        <taxon>Demospongiae</taxon>
        <taxon>Heteroscleromorpha</taxon>
        <taxon>Tetractinellida</taxon>
        <taxon>Astrophorina</taxon>
        <taxon>Geodiidae</taxon>
        <taxon>Geodia</taxon>
    </lineage>
</organism>
<dbReference type="Pfam" id="PF00144">
    <property type="entry name" value="Beta-lactamase"/>
    <property type="match status" value="1"/>
</dbReference>
<dbReference type="Proteomes" id="UP001174909">
    <property type="component" value="Unassembled WGS sequence"/>
</dbReference>
<dbReference type="Gene3D" id="3.40.710.10">
    <property type="entry name" value="DD-peptidase/beta-lactamase superfamily"/>
    <property type="match status" value="1"/>
</dbReference>
<dbReference type="InterPro" id="IPR001466">
    <property type="entry name" value="Beta-lactam-related"/>
</dbReference>
<name>A0AA35XFA3_GEOBA</name>
<protein>
    <submittedName>
        <fullName evidence="2">Uncharacterized protein Rv1367c</fullName>
    </submittedName>
</protein>
<gene>
    <name evidence="2" type="ORF">GBAR_LOCUS27164</name>
</gene>
<evidence type="ECO:0000259" key="1">
    <source>
        <dbReference type="Pfam" id="PF00144"/>
    </source>
</evidence>
<dbReference type="AlphaFoldDB" id="A0AA35XFA3"/>
<proteinExistence type="predicted"/>
<evidence type="ECO:0000313" key="3">
    <source>
        <dbReference type="Proteomes" id="UP001174909"/>
    </source>
</evidence>
<reference evidence="2" key="1">
    <citation type="submission" date="2023-03" db="EMBL/GenBank/DDBJ databases">
        <authorList>
            <person name="Steffen K."/>
            <person name="Cardenas P."/>
        </authorList>
    </citation>
    <scope>NUCLEOTIDE SEQUENCE</scope>
</reference>
<dbReference type="SUPFAM" id="SSF56601">
    <property type="entry name" value="beta-lactamase/transpeptidase-like"/>
    <property type="match status" value="1"/>
</dbReference>
<accession>A0AA35XFA3</accession>
<evidence type="ECO:0000313" key="2">
    <source>
        <dbReference type="EMBL" id="CAI8049330.1"/>
    </source>
</evidence>
<dbReference type="InterPro" id="IPR050789">
    <property type="entry name" value="Diverse_Enzym_Activities"/>
</dbReference>
<sequence>MMLYEEGHFSLDDPVGKFIPELASQKVYDGMSETGIRLVEQQQPISIRHLLTHTSGLSYGFHQDSPVEEMYRKANITDPDSTLQEMAEKLGKLPLVTQPGTKWRYSNATDVLGYLVEVVSGQPFDQFLQEKILSPLGMTDTSFYVSEENLDRLATVYGASMNGGGIAPLNNPMVNRQTRPHTLFSGGGGLVSTASDYMSFCQMLLNGGILGEERLLAPKTVEMMRSNHLADDLKPFAVGQSMSSDTKGCGFGLGFPRGDGHRAARHHRLQRHLLVGGAASTVFWIDPQEDLVAILLTQFMPSSYYPPAPRVPDSHLSGADGIAT</sequence>